<evidence type="ECO:0000313" key="1">
    <source>
        <dbReference type="EMBL" id="CAG8663584.1"/>
    </source>
</evidence>
<dbReference type="Proteomes" id="UP000789375">
    <property type="component" value="Unassembled WGS sequence"/>
</dbReference>
<comment type="caution">
    <text evidence="1">The sequence shown here is derived from an EMBL/GenBank/DDBJ whole genome shotgun (WGS) entry which is preliminary data.</text>
</comment>
<gene>
    <name evidence="1" type="ORF">FMOSSE_LOCUS12061</name>
</gene>
<dbReference type="EMBL" id="CAJVPP010005343">
    <property type="protein sequence ID" value="CAG8663584.1"/>
    <property type="molecule type" value="Genomic_DNA"/>
</dbReference>
<reference evidence="1" key="1">
    <citation type="submission" date="2021-06" db="EMBL/GenBank/DDBJ databases">
        <authorList>
            <person name="Kallberg Y."/>
            <person name="Tangrot J."/>
            <person name="Rosling A."/>
        </authorList>
    </citation>
    <scope>NUCLEOTIDE SEQUENCE</scope>
    <source>
        <strain evidence="1">87-6 pot B 2015</strain>
    </source>
</reference>
<sequence>MSSQRNRRNQNAILNDFLSRINYLRIYPPYNSNAQILAAQTRNCRSIPRITGIHLMKRNIKREANRLHVYCRHIIDLTTNHVWNFSTAHQREQFTMLANDINNINRNRVLLLSNAETVNRMFQITIPQATSSEFDNAFFNGSSFP</sequence>
<organism evidence="1 2">
    <name type="scientific">Funneliformis mosseae</name>
    <name type="common">Endomycorrhizal fungus</name>
    <name type="synonym">Glomus mosseae</name>
    <dbReference type="NCBI Taxonomy" id="27381"/>
    <lineage>
        <taxon>Eukaryota</taxon>
        <taxon>Fungi</taxon>
        <taxon>Fungi incertae sedis</taxon>
        <taxon>Mucoromycota</taxon>
        <taxon>Glomeromycotina</taxon>
        <taxon>Glomeromycetes</taxon>
        <taxon>Glomerales</taxon>
        <taxon>Glomeraceae</taxon>
        <taxon>Funneliformis</taxon>
    </lineage>
</organism>
<proteinExistence type="predicted"/>
<evidence type="ECO:0000313" key="2">
    <source>
        <dbReference type="Proteomes" id="UP000789375"/>
    </source>
</evidence>
<keyword evidence="2" id="KW-1185">Reference proteome</keyword>
<dbReference type="AlphaFoldDB" id="A0A9N9E3Q5"/>
<name>A0A9N9E3Q5_FUNMO</name>
<protein>
    <submittedName>
        <fullName evidence="1">24_t:CDS:1</fullName>
    </submittedName>
</protein>
<accession>A0A9N9E3Q5</accession>